<feature type="compositionally biased region" description="Pro residues" evidence="2">
    <location>
        <begin position="434"/>
        <end position="447"/>
    </location>
</feature>
<organism evidence="4 5">
    <name type="scientific">Thamnocephalis sphaerospora</name>
    <dbReference type="NCBI Taxonomy" id="78915"/>
    <lineage>
        <taxon>Eukaryota</taxon>
        <taxon>Fungi</taxon>
        <taxon>Fungi incertae sedis</taxon>
        <taxon>Zoopagomycota</taxon>
        <taxon>Zoopagomycotina</taxon>
        <taxon>Zoopagomycetes</taxon>
        <taxon>Zoopagales</taxon>
        <taxon>Sigmoideomycetaceae</taxon>
        <taxon>Thamnocephalis</taxon>
    </lineage>
</organism>
<dbReference type="CDD" id="cd00167">
    <property type="entry name" value="SANT"/>
    <property type="match status" value="1"/>
</dbReference>
<keyword evidence="5" id="KW-1185">Reference proteome</keyword>
<gene>
    <name evidence="4" type="ORF">THASP1DRAFT_24604</name>
</gene>
<evidence type="ECO:0000313" key="4">
    <source>
        <dbReference type="EMBL" id="RKP07204.1"/>
    </source>
</evidence>
<feature type="compositionally biased region" description="Pro residues" evidence="2">
    <location>
        <begin position="393"/>
        <end position="408"/>
    </location>
</feature>
<dbReference type="OrthoDB" id="5590540at2759"/>
<dbReference type="EMBL" id="KZ992751">
    <property type="protein sequence ID" value="RKP07204.1"/>
    <property type="molecule type" value="Genomic_DNA"/>
</dbReference>
<feature type="domain" description="Myb-like" evidence="3">
    <location>
        <begin position="48"/>
        <end position="109"/>
    </location>
</feature>
<sequence>MRQTVTWCLPCRHGGAVSPVLAHGACVRGLSFRRCGLLRMSTPKAPVPWFEEETNMLLRVQAEVWREYESDRMITGGRWNEVARRLAATGVSKHTRSRKQCYNKWLRLQDAAGISRVAKSEVRSRPGSASPHRAAADDGESDGDGSGRGGDDAEGDVSTDGTEGSYPVMLGSNRRGDPMTNPRSVLGNGVADGASPPSRRSRTEHGRGVEVSAIHRRGNDVSIPSGLRSRQQHRATGWAQQGDTVNQSMLSDGRRDHGIRNGGDGLVTRASRSTSEELRHPASGGDGGGMDYTRPRLLFPQESAASAELRQVVDSELQRLVNAPTYGTRPLNGVGTADCCAGDVCATDCRPRPTKRIRHSPGHNVHDYDPRSMAPPPPPPGARYTESVEPMPVLLPPPPNSSVPPPPPPHHHHHHHQHQQHHHSGVTSHQIQPLPLPPPPHSGPPPSTSRSADHVHAVYEALHREQDLVRTLLTQQRRDVEELQRAYREHARELLQIQMDHLAEQQRRAEQYRKEERERDERWWRTLDEYGTRQEKMIKVLTAALAPKSSSAAVCVPLASSPKAVSTESEPTAADDSAETGLSASQVAADET</sequence>
<evidence type="ECO:0000256" key="1">
    <source>
        <dbReference type="SAM" id="Coils"/>
    </source>
</evidence>
<dbReference type="InterPro" id="IPR001005">
    <property type="entry name" value="SANT/Myb"/>
</dbReference>
<protein>
    <recommendedName>
        <fullName evidence="3">Myb-like domain-containing protein</fullName>
    </recommendedName>
</protein>
<evidence type="ECO:0000313" key="5">
    <source>
        <dbReference type="Proteomes" id="UP000271241"/>
    </source>
</evidence>
<accession>A0A4P9XMQ9</accession>
<dbReference type="AlphaFoldDB" id="A0A4P9XMQ9"/>
<feature type="region of interest" description="Disordered" evidence="2">
    <location>
        <begin position="249"/>
        <end position="291"/>
    </location>
</feature>
<reference evidence="5" key="1">
    <citation type="journal article" date="2018" name="Nat. Microbiol.">
        <title>Leveraging single-cell genomics to expand the fungal tree of life.</title>
        <authorList>
            <person name="Ahrendt S.R."/>
            <person name="Quandt C.A."/>
            <person name="Ciobanu D."/>
            <person name="Clum A."/>
            <person name="Salamov A."/>
            <person name="Andreopoulos B."/>
            <person name="Cheng J.F."/>
            <person name="Woyke T."/>
            <person name="Pelin A."/>
            <person name="Henrissat B."/>
            <person name="Reynolds N.K."/>
            <person name="Benny G.L."/>
            <person name="Smith M.E."/>
            <person name="James T.Y."/>
            <person name="Grigoriev I.V."/>
        </authorList>
    </citation>
    <scope>NUCLEOTIDE SEQUENCE [LARGE SCALE GENOMIC DNA]</scope>
    <source>
        <strain evidence="5">RSA 1356</strain>
    </source>
</reference>
<dbReference type="Gene3D" id="1.10.10.60">
    <property type="entry name" value="Homeodomain-like"/>
    <property type="match status" value="1"/>
</dbReference>
<feature type="coiled-coil region" evidence="1">
    <location>
        <begin position="473"/>
        <end position="522"/>
    </location>
</feature>
<keyword evidence="1" id="KW-0175">Coiled coil</keyword>
<dbReference type="Proteomes" id="UP000271241">
    <property type="component" value="Unassembled WGS sequence"/>
</dbReference>
<dbReference type="SMART" id="SM00717">
    <property type="entry name" value="SANT"/>
    <property type="match status" value="1"/>
</dbReference>
<name>A0A4P9XMQ9_9FUNG</name>
<feature type="region of interest" description="Disordered" evidence="2">
    <location>
        <begin position="344"/>
        <end position="452"/>
    </location>
</feature>
<dbReference type="PROSITE" id="PS50090">
    <property type="entry name" value="MYB_LIKE"/>
    <property type="match status" value="1"/>
</dbReference>
<feature type="region of interest" description="Disordered" evidence="2">
    <location>
        <begin position="559"/>
        <end position="592"/>
    </location>
</feature>
<feature type="region of interest" description="Disordered" evidence="2">
    <location>
        <begin position="117"/>
        <end position="208"/>
    </location>
</feature>
<evidence type="ECO:0000259" key="3">
    <source>
        <dbReference type="PROSITE" id="PS50090"/>
    </source>
</evidence>
<feature type="compositionally biased region" description="Basic residues" evidence="2">
    <location>
        <begin position="352"/>
        <end position="361"/>
    </location>
</feature>
<feature type="compositionally biased region" description="Basic residues" evidence="2">
    <location>
        <begin position="409"/>
        <end position="424"/>
    </location>
</feature>
<proteinExistence type="predicted"/>
<evidence type="ECO:0000256" key="2">
    <source>
        <dbReference type="SAM" id="MobiDB-lite"/>
    </source>
</evidence>